<dbReference type="Proteomes" id="UP000244855">
    <property type="component" value="Unassembled WGS sequence"/>
</dbReference>
<gene>
    <name evidence="2" type="ORF">DM02DRAFT_543763</name>
</gene>
<dbReference type="AlphaFoldDB" id="A0A2V1D439"/>
<proteinExistence type="predicted"/>
<keyword evidence="3" id="KW-1185">Reference proteome</keyword>
<feature type="compositionally biased region" description="Polar residues" evidence="1">
    <location>
        <begin position="174"/>
        <end position="187"/>
    </location>
</feature>
<organism evidence="2 3">
    <name type="scientific">Periconia macrospinosa</name>
    <dbReference type="NCBI Taxonomy" id="97972"/>
    <lineage>
        <taxon>Eukaryota</taxon>
        <taxon>Fungi</taxon>
        <taxon>Dikarya</taxon>
        <taxon>Ascomycota</taxon>
        <taxon>Pezizomycotina</taxon>
        <taxon>Dothideomycetes</taxon>
        <taxon>Pleosporomycetidae</taxon>
        <taxon>Pleosporales</taxon>
        <taxon>Massarineae</taxon>
        <taxon>Periconiaceae</taxon>
        <taxon>Periconia</taxon>
    </lineage>
</organism>
<sequence>MKTINDQGLDETLKQIARLQAQVTVQKTLVLTAQTLSSCPTKSALPNQLATRVKHMIKFAFKKESHNEERSTRLQMLECNALKFCGLAYTIRALRGLSELQFEYLLDYVVEFVRSRELVQHLYRSDISKALDEVEGMAVENEQSFRDFLMDSHWQVPTHVRPPKRRREEFTGSAPGSTESTLNSTLVEQHPPPQWTLTGDVFKLTIDEVKKVTETDQVGSEIFLTWPHYLRTAPFITIPVSNSIALGFAWKPDCLQGQL</sequence>
<dbReference type="OrthoDB" id="3520662at2759"/>
<protein>
    <submittedName>
        <fullName evidence="2">Uncharacterized protein</fullName>
    </submittedName>
</protein>
<dbReference type="EMBL" id="KZ805687">
    <property type="protein sequence ID" value="PVH92399.1"/>
    <property type="molecule type" value="Genomic_DNA"/>
</dbReference>
<name>A0A2V1D439_9PLEO</name>
<dbReference type="STRING" id="97972.A0A2V1D439"/>
<accession>A0A2V1D439</accession>
<reference evidence="2 3" key="1">
    <citation type="journal article" date="2018" name="Sci. Rep.">
        <title>Comparative genomics provides insights into the lifestyle and reveals functional heterogeneity of dark septate endophytic fungi.</title>
        <authorList>
            <person name="Knapp D.G."/>
            <person name="Nemeth J.B."/>
            <person name="Barry K."/>
            <person name="Hainaut M."/>
            <person name="Henrissat B."/>
            <person name="Johnson J."/>
            <person name="Kuo A."/>
            <person name="Lim J.H.P."/>
            <person name="Lipzen A."/>
            <person name="Nolan M."/>
            <person name="Ohm R.A."/>
            <person name="Tamas L."/>
            <person name="Grigoriev I.V."/>
            <person name="Spatafora J.W."/>
            <person name="Nagy L.G."/>
            <person name="Kovacs G.M."/>
        </authorList>
    </citation>
    <scope>NUCLEOTIDE SEQUENCE [LARGE SCALE GENOMIC DNA]</scope>
    <source>
        <strain evidence="2 3">DSE2036</strain>
    </source>
</reference>
<evidence type="ECO:0000313" key="3">
    <source>
        <dbReference type="Proteomes" id="UP000244855"/>
    </source>
</evidence>
<feature type="region of interest" description="Disordered" evidence="1">
    <location>
        <begin position="160"/>
        <end position="189"/>
    </location>
</feature>
<evidence type="ECO:0000256" key="1">
    <source>
        <dbReference type="SAM" id="MobiDB-lite"/>
    </source>
</evidence>
<evidence type="ECO:0000313" key="2">
    <source>
        <dbReference type="EMBL" id="PVH92399.1"/>
    </source>
</evidence>